<name>A0A1I8JAW4_9PLAT</name>
<dbReference type="PANTHER" id="PTHR13715:SF99">
    <property type="entry name" value="INOSITOL 1,4,5-TRISPHOSPHATE RECEPTOR-LIKE PROTEIN A"/>
    <property type="match status" value="1"/>
</dbReference>
<protein>
    <submittedName>
        <fullName evidence="3 4">RYDR_ITPR domain-containing protein</fullName>
    </submittedName>
</protein>
<sequence length="213" mass="24879">MHTFIRCNFLKCEFPANIRERSVRVLRLIKKLLLTQEEVGLSAAHMIKELIMDNRKIVDRIPTSYIDEIMELLKQNRNFRYIELLSILCVCDGLSMPENQNYITEKWLVEGKNFCLVFFTDLGQEVGKEKDKVFVSTDNRRRWTSLANFAKDYQSAVASSKLNSDGSVQITHVKSRKKKRNARKLSPEEQNATIIQDFLFLEHQLDLFGKLCQ</sequence>
<dbReference type="GO" id="GO:0016020">
    <property type="term" value="C:membrane"/>
    <property type="evidence" value="ECO:0007669"/>
    <property type="project" value="InterPro"/>
</dbReference>
<keyword evidence="2" id="KW-1185">Reference proteome</keyword>
<dbReference type="WBParaSite" id="maker-uti_cns_0046731-snap-gene-0.5-mRNA-1">
    <property type="protein sequence ID" value="maker-uti_cns_0046731-snap-gene-0.5-mRNA-1"/>
    <property type="gene ID" value="maker-uti_cns_0046731-snap-gene-0.5"/>
</dbReference>
<dbReference type="Proteomes" id="UP000095280">
    <property type="component" value="Unplaced"/>
</dbReference>
<proteinExistence type="predicted"/>
<reference evidence="3 4" key="1">
    <citation type="submission" date="2016-11" db="UniProtKB">
        <authorList>
            <consortium name="WormBaseParasite"/>
        </authorList>
    </citation>
    <scope>IDENTIFICATION</scope>
</reference>
<dbReference type="PANTHER" id="PTHR13715">
    <property type="entry name" value="RYANODINE RECEPTOR AND IP3 RECEPTOR"/>
    <property type="match status" value="1"/>
</dbReference>
<dbReference type="AlphaFoldDB" id="A0A1I8JAW4"/>
<evidence type="ECO:0000259" key="1">
    <source>
        <dbReference type="Pfam" id="PF01365"/>
    </source>
</evidence>
<evidence type="ECO:0000313" key="4">
    <source>
        <dbReference type="WBParaSite" id="maker-uti_cns_0046731-snap-gene-0.5-mRNA-1"/>
    </source>
</evidence>
<organism evidence="2 4">
    <name type="scientific">Macrostomum lignano</name>
    <dbReference type="NCBI Taxonomy" id="282301"/>
    <lineage>
        <taxon>Eukaryota</taxon>
        <taxon>Metazoa</taxon>
        <taxon>Spiralia</taxon>
        <taxon>Lophotrochozoa</taxon>
        <taxon>Platyhelminthes</taxon>
        <taxon>Rhabditophora</taxon>
        <taxon>Macrostomorpha</taxon>
        <taxon>Macrostomida</taxon>
        <taxon>Macrostomidae</taxon>
        <taxon>Macrostomum</taxon>
    </lineage>
</organism>
<dbReference type="InterPro" id="IPR000699">
    <property type="entry name" value="RIH_dom"/>
</dbReference>
<dbReference type="InterPro" id="IPR015925">
    <property type="entry name" value="Ryanodine_IP3_receptor"/>
</dbReference>
<dbReference type="GO" id="GO:0005262">
    <property type="term" value="F:calcium channel activity"/>
    <property type="evidence" value="ECO:0007669"/>
    <property type="project" value="InterPro"/>
</dbReference>
<evidence type="ECO:0000313" key="3">
    <source>
        <dbReference type="WBParaSite" id="maker-uti_cns_0002639-snap-gene-0.2-mRNA-1"/>
    </source>
</evidence>
<accession>A0A1I8JAW4</accession>
<dbReference type="WBParaSite" id="maker-uti_cns_0002639-snap-gene-0.2-mRNA-1">
    <property type="protein sequence ID" value="maker-uti_cns_0002639-snap-gene-0.2-mRNA-1"/>
    <property type="gene ID" value="maker-uti_cns_0002639-snap-gene-0.2"/>
</dbReference>
<evidence type="ECO:0000313" key="2">
    <source>
        <dbReference type="Proteomes" id="UP000095280"/>
    </source>
</evidence>
<dbReference type="Pfam" id="PF01365">
    <property type="entry name" value="RYDR_ITPR"/>
    <property type="match status" value="1"/>
</dbReference>
<feature type="domain" description="RIH" evidence="1">
    <location>
        <begin position="40"/>
        <end position="109"/>
    </location>
</feature>